<reference evidence="2" key="2">
    <citation type="submission" date="2023-03" db="EMBL/GenBank/DDBJ databases">
        <authorList>
            <person name="Inwood S.N."/>
            <person name="Skelly J.G."/>
            <person name="Guhlin J."/>
            <person name="Harrop T.W.R."/>
            <person name="Goldson S.G."/>
            <person name="Dearden P.K."/>
        </authorList>
    </citation>
    <scope>NUCLEOTIDE SEQUENCE</scope>
    <source>
        <strain evidence="2">Lincoln</strain>
        <tissue evidence="2">Whole body</tissue>
    </source>
</reference>
<evidence type="ECO:0000256" key="1">
    <source>
        <dbReference type="SAM" id="MobiDB-lite"/>
    </source>
</evidence>
<sequence length="281" mass="33399">MKIVITESEFDEATKELCKKVQDVEGWQEAQSSKRKKKNCESTITAEQKKHMEQQETTMPRDKRRDREDPTKSDENNRNPKQNTEKINNLQLTQYYMLVNVLGILVIRFATRCHILLDTSQYVAEKCTESVQIKYDSEIVEENTNPHRKRIDKEGEEGPSRTNKTRKEAEKKRRKQISHRIREEKRARRTKREMGTEWQEGDSTGVSSWETGEEEDKKEIPATELNPKKRTMEKTNKDTIMNLMAELMTHIEQDQELRNLMRKMMMIMSKRNEEEKESTKR</sequence>
<feature type="region of interest" description="Disordered" evidence="1">
    <location>
        <begin position="142"/>
        <end position="225"/>
    </location>
</feature>
<protein>
    <submittedName>
        <fullName evidence="2">Uncharacterized protein</fullName>
    </submittedName>
</protein>
<dbReference type="AlphaFoldDB" id="A0AA39FZ55"/>
<comment type="caution">
    <text evidence="2">The sequence shown here is derived from an EMBL/GenBank/DDBJ whole genome shotgun (WGS) entry which is preliminary data.</text>
</comment>
<organism evidence="2 3">
    <name type="scientific">Microctonus hyperodae</name>
    <name type="common">Parasitoid wasp</name>
    <dbReference type="NCBI Taxonomy" id="165561"/>
    <lineage>
        <taxon>Eukaryota</taxon>
        <taxon>Metazoa</taxon>
        <taxon>Ecdysozoa</taxon>
        <taxon>Arthropoda</taxon>
        <taxon>Hexapoda</taxon>
        <taxon>Insecta</taxon>
        <taxon>Pterygota</taxon>
        <taxon>Neoptera</taxon>
        <taxon>Endopterygota</taxon>
        <taxon>Hymenoptera</taxon>
        <taxon>Apocrita</taxon>
        <taxon>Ichneumonoidea</taxon>
        <taxon>Braconidae</taxon>
        <taxon>Euphorinae</taxon>
        <taxon>Microctonus</taxon>
    </lineage>
</organism>
<dbReference type="EMBL" id="JAQQBR010000004">
    <property type="protein sequence ID" value="KAK0178547.1"/>
    <property type="molecule type" value="Genomic_DNA"/>
</dbReference>
<feature type="compositionally biased region" description="Basic and acidic residues" evidence="1">
    <location>
        <begin position="47"/>
        <end position="78"/>
    </location>
</feature>
<proteinExistence type="predicted"/>
<feature type="compositionally biased region" description="Polar residues" evidence="1">
    <location>
        <begin position="201"/>
        <end position="210"/>
    </location>
</feature>
<feature type="compositionally biased region" description="Basic and acidic residues" evidence="1">
    <location>
        <begin position="215"/>
        <end position="225"/>
    </location>
</feature>
<evidence type="ECO:0000313" key="2">
    <source>
        <dbReference type="EMBL" id="KAK0178547.1"/>
    </source>
</evidence>
<name>A0AA39FZ55_MICHY</name>
<feature type="compositionally biased region" description="Basic and acidic residues" evidence="1">
    <location>
        <begin position="151"/>
        <end position="171"/>
    </location>
</feature>
<keyword evidence="3" id="KW-1185">Reference proteome</keyword>
<evidence type="ECO:0000313" key="3">
    <source>
        <dbReference type="Proteomes" id="UP001168972"/>
    </source>
</evidence>
<accession>A0AA39FZ55</accession>
<reference evidence="2" key="1">
    <citation type="journal article" date="2023" name="bioRxiv">
        <title>Scaffold-level genome assemblies of two parasitoid biocontrol wasps reveal the parthenogenesis mechanism and an associated novel virus.</title>
        <authorList>
            <person name="Inwood S."/>
            <person name="Skelly J."/>
            <person name="Guhlin J."/>
            <person name="Harrop T."/>
            <person name="Goldson S."/>
            <person name="Dearden P."/>
        </authorList>
    </citation>
    <scope>NUCLEOTIDE SEQUENCE</scope>
    <source>
        <strain evidence="2">Lincoln</strain>
        <tissue evidence="2">Whole body</tissue>
    </source>
</reference>
<dbReference type="Proteomes" id="UP001168972">
    <property type="component" value="Unassembled WGS sequence"/>
</dbReference>
<gene>
    <name evidence="2" type="ORF">PV327_007426</name>
</gene>
<feature type="region of interest" description="Disordered" evidence="1">
    <location>
        <begin position="27"/>
        <end position="86"/>
    </location>
</feature>